<dbReference type="InterPro" id="IPR014044">
    <property type="entry name" value="CAP_dom"/>
</dbReference>
<dbReference type="Pfam" id="PF00188">
    <property type="entry name" value="CAP"/>
    <property type="match status" value="1"/>
</dbReference>
<comment type="caution">
    <text evidence="3">The sequence shown here is derived from an EMBL/GenBank/DDBJ whole genome shotgun (WGS) entry which is preliminary data.</text>
</comment>
<evidence type="ECO:0000256" key="1">
    <source>
        <dbReference type="SAM" id="SignalP"/>
    </source>
</evidence>
<evidence type="ECO:0000313" key="4">
    <source>
        <dbReference type="Proteomes" id="UP000268727"/>
    </source>
</evidence>
<evidence type="ECO:0000313" key="3">
    <source>
        <dbReference type="EMBL" id="ROP42267.1"/>
    </source>
</evidence>
<keyword evidence="1" id="KW-0732">Signal</keyword>
<dbReference type="InterPro" id="IPR035940">
    <property type="entry name" value="CAP_sf"/>
</dbReference>
<evidence type="ECO:0000259" key="2">
    <source>
        <dbReference type="Pfam" id="PF00188"/>
    </source>
</evidence>
<reference evidence="3 4" key="1">
    <citation type="submission" date="2018-11" db="EMBL/GenBank/DDBJ databases">
        <title>Sequencing the genomes of 1000 actinobacteria strains.</title>
        <authorList>
            <person name="Klenk H.-P."/>
        </authorList>
    </citation>
    <scope>NUCLEOTIDE SEQUENCE [LARGE SCALE GENOMIC DNA]</scope>
    <source>
        <strain evidence="3 4">DSM 44231</strain>
    </source>
</reference>
<dbReference type="CDD" id="cd05379">
    <property type="entry name" value="CAP_bacterial"/>
    <property type="match status" value="1"/>
</dbReference>
<name>A0A3N1HIA6_9PSEU</name>
<dbReference type="SUPFAM" id="SSF55797">
    <property type="entry name" value="PR-1-like"/>
    <property type="match status" value="1"/>
</dbReference>
<gene>
    <name evidence="3" type="ORF">EDD40_7765</name>
</gene>
<dbReference type="Gene3D" id="3.40.33.10">
    <property type="entry name" value="CAP"/>
    <property type="match status" value="1"/>
</dbReference>
<feature type="signal peptide" evidence="1">
    <location>
        <begin position="1"/>
        <end position="37"/>
    </location>
</feature>
<dbReference type="PANTHER" id="PTHR31157">
    <property type="entry name" value="SCP DOMAIN-CONTAINING PROTEIN"/>
    <property type="match status" value="1"/>
</dbReference>
<dbReference type="EMBL" id="RJKM01000001">
    <property type="protein sequence ID" value="ROP42267.1"/>
    <property type="molecule type" value="Genomic_DNA"/>
</dbReference>
<accession>A0A3N1HIA6</accession>
<keyword evidence="4" id="KW-1185">Reference proteome</keyword>
<feature type="chain" id="PRO_5018111858" evidence="1">
    <location>
        <begin position="38"/>
        <end position="166"/>
    </location>
</feature>
<protein>
    <submittedName>
        <fullName evidence="3">Uncharacterized protein YkwD</fullName>
    </submittedName>
</protein>
<sequence length="166" mass="17334">MTTGAPTTRRGTIMKSKVITAGAAVAALVLTATPALATQTFEDRVLSLTNGERAAVGCPALTANAQLDAAARRHTDDMARTGNFSHTGTDGSTAGQRVTDAGYPFRMMAENIAAGQGTADEVVSSWMNSEGHRANILNCELRDLGVARAVDGNNKSYWTQDFGVTG</sequence>
<proteinExistence type="predicted"/>
<dbReference type="PANTHER" id="PTHR31157:SF1">
    <property type="entry name" value="SCP DOMAIN-CONTAINING PROTEIN"/>
    <property type="match status" value="1"/>
</dbReference>
<organism evidence="3 4">
    <name type="scientific">Saccharothrix texasensis</name>
    <dbReference type="NCBI Taxonomy" id="103734"/>
    <lineage>
        <taxon>Bacteria</taxon>
        <taxon>Bacillati</taxon>
        <taxon>Actinomycetota</taxon>
        <taxon>Actinomycetes</taxon>
        <taxon>Pseudonocardiales</taxon>
        <taxon>Pseudonocardiaceae</taxon>
        <taxon>Saccharothrix</taxon>
    </lineage>
</organism>
<dbReference type="AlphaFoldDB" id="A0A3N1HIA6"/>
<feature type="domain" description="SCP" evidence="2">
    <location>
        <begin position="46"/>
        <end position="162"/>
    </location>
</feature>
<dbReference type="Proteomes" id="UP000268727">
    <property type="component" value="Unassembled WGS sequence"/>
</dbReference>